<dbReference type="RefSeq" id="WP_203825627.1">
    <property type="nucleotide sequence ID" value="NZ_BAAATY010000037.1"/>
</dbReference>
<proteinExistence type="predicted"/>
<dbReference type="EMBL" id="BOMS01000044">
    <property type="protein sequence ID" value="GIE67093.1"/>
    <property type="molecule type" value="Genomic_DNA"/>
</dbReference>
<evidence type="ECO:0000256" key="1">
    <source>
        <dbReference type="SAM" id="MobiDB-lite"/>
    </source>
</evidence>
<feature type="chain" id="PRO_5047518653" evidence="2">
    <location>
        <begin position="33"/>
        <end position="231"/>
    </location>
</feature>
<evidence type="ECO:0000313" key="4">
    <source>
        <dbReference type="Proteomes" id="UP000624709"/>
    </source>
</evidence>
<keyword evidence="4" id="KW-1185">Reference proteome</keyword>
<comment type="caution">
    <text evidence="3">The sequence shown here is derived from an EMBL/GenBank/DDBJ whole genome shotgun (WGS) entry which is preliminary data.</text>
</comment>
<organism evidence="3 4">
    <name type="scientific">Actinoplanes palleronii</name>
    <dbReference type="NCBI Taxonomy" id="113570"/>
    <lineage>
        <taxon>Bacteria</taxon>
        <taxon>Bacillati</taxon>
        <taxon>Actinomycetota</taxon>
        <taxon>Actinomycetes</taxon>
        <taxon>Micromonosporales</taxon>
        <taxon>Micromonosporaceae</taxon>
        <taxon>Actinoplanes</taxon>
    </lineage>
</organism>
<protein>
    <submittedName>
        <fullName evidence="3">Uncharacterized protein</fullName>
    </submittedName>
</protein>
<feature type="region of interest" description="Disordered" evidence="1">
    <location>
        <begin position="32"/>
        <end position="51"/>
    </location>
</feature>
<keyword evidence="2" id="KW-0732">Signal</keyword>
<evidence type="ECO:0000313" key="3">
    <source>
        <dbReference type="EMBL" id="GIE67093.1"/>
    </source>
</evidence>
<dbReference type="Proteomes" id="UP000624709">
    <property type="component" value="Unassembled WGS sequence"/>
</dbReference>
<feature type="signal peptide" evidence="2">
    <location>
        <begin position="1"/>
        <end position="32"/>
    </location>
</feature>
<accession>A0ABQ4B8T2</accession>
<name>A0ABQ4B8T2_9ACTN</name>
<gene>
    <name evidence="3" type="ORF">Apa02nite_032010</name>
</gene>
<reference evidence="3 4" key="1">
    <citation type="submission" date="2021-01" db="EMBL/GenBank/DDBJ databases">
        <title>Whole genome shotgun sequence of Actinoplanes palleronii NBRC 14916.</title>
        <authorList>
            <person name="Komaki H."/>
            <person name="Tamura T."/>
        </authorList>
    </citation>
    <scope>NUCLEOTIDE SEQUENCE [LARGE SCALE GENOMIC DNA]</scope>
    <source>
        <strain evidence="3 4">NBRC 14916</strain>
    </source>
</reference>
<sequence>MLDLIRRNTARAIPLMAAAIALSAGGGAIAHAASSSDPKGEATTATGGRGPNEFGMTMGNHAGHGSSFTYNHGFYCDSHVTAASTTGCEVGEKATVAPAKNFDPLFITVPLGFTAKGLDCPDKLTCVDHPMNLDMTRLAEALAPIYKTTPEKLKPALENFTTPGHDHFITTKNKGKAEWWDVQVVGVTNATTYKAIQKHQSWTYLSGLIKAKNKNVVGPIPTNMFLFFAAH</sequence>
<evidence type="ECO:0000256" key="2">
    <source>
        <dbReference type="SAM" id="SignalP"/>
    </source>
</evidence>